<accession>A0A010QZI4</accession>
<dbReference type="OrthoDB" id="4657524at2759"/>
<dbReference type="PANTHER" id="PTHR39613:SF1">
    <property type="entry name" value="ANCHORED CELL WALL PROTEIN, PUTATIVE (AFU_ORTHOLOGUE AFUA_4G08960)-RELATED"/>
    <property type="match status" value="1"/>
</dbReference>
<proteinExistence type="predicted"/>
<feature type="domain" description="Ubiquitin 3 binding protein But2 C-terminal" evidence="2">
    <location>
        <begin position="55"/>
        <end position="204"/>
    </location>
</feature>
<dbReference type="HOGENOM" id="CLU_033570_1_0_1"/>
<dbReference type="AlphaFoldDB" id="A0A010QZI4"/>
<organism evidence="3 4">
    <name type="scientific">Colletotrichum fioriniae PJ7</name>
    <dbReference type="NCBI Taxonomy" id="1445577"/>
    <lineage>
        <taxon>Eukaryota</taxon>
        <taxon>Fungi</taxon>
        <taxon>Dikarya</taxon>
        <taxon>Ascomycota</taxon>
        <taxon>Pezizomycotina</taxon>
        <taxon>Sordariomycetes</taxon>
        <taxon>Hypocreomycetidae</taxon>
        <taxon>Glomerellales</taxon>
        <taxon>Glomerellaceae</taxon>
        <taxon>Colletotrichum</taxon>
        <taxon>Colletotrichum acutatum species complex</taxon>
    </lineage>
</organism>
<evidence type="ECO:0000313" key="4">
    <source>
        <dbReference type="Proteomes" id="UP000020467"/>
    </source>
</evidence>
<dbReference type="Pfam" id="PF09792">
    <property type="entry name" value="But2"/>
    <property type="match status" value="1"/>
</dbReference>
<evidence type="ECO:0000256" key="1">
    <source>
        <dbReference type="SAM" id="SignalP"/>
    </source>
</evidence>
<dbReference type="InterPro" id="IPR018620">
    <property type="entry name" value="Ubiquitin3-bd_protein_But2_C"/>
</dbReference>
<comment type="caution">
    <text evidence="3">The sequence shown here is derived from an EMBL/GenBank/DDBJ whole genome shotgun (WGS) entry which is preliminary data.</text>
</comment>
<keyword evidence="4" id="KW-1185">Reference proteome</keyword>
<gene>
    <name evidence="3" type="ORF">CFIO01_07915</name>
</gene>
<dbReference type="EMBL" id="JARH01001068">
    <property type="protein sequence ID" value="EXF73371.1"/>
    <property type="molecule type" value="Genomic_DNA"/>
</dbReference>
<dbReference type="KEGG" id="cfj:CFIO01_07915"/>
<dbReference type="PANTHER" id="PTHR39613">
    <property type="entry name" value="ANCHORED CELL WALL PROTEIN, PUTATIVE (AFU_ORTHOLOGUE AFUA_4G08960)-RELATED"/>
    <property type="match status" value="1"/>
</dbReference>
<dbReference type="Proteomes" id="UP000020467">
    <property type="component" value="Unassembled WGS sequence"/>
</dbReference>
<name>A0A010QZI4_9PEZI</name>
<dbReference type="eggNOG" id="ENOG502SRT7">
    <property type="taxonomic scope" value="Eukaryota"/>
</dbReference>
<evidence type="ECO:0000259" key="2">
    <source>
        <dbReference type="Pfam" id="PF09792"/>
    </source>
</evidence>
<feature type="chain" id="PRO_5001455825" description="Ubiquitin 3 binding protein But2 C-terminal domain-containing protein" evidence="1">
    <location>
        <begin position="19"/>
        <end position="218"/>
    </location>
</feature>
<reference evidence="3 4" key="1">
    <citation type="submission" date="2014-02" db="EMBL/GenBank/DDBJ databases">
        <title>The genome sequence of Colletotrichum fioriniae PJ7.</title>
        <authorList>
            <person name="Baroncelli R."/>
            <person name="Thon M.R."/>
        </authorList>
    </citation>
    <scope>NUCLEOTIDE SEQUENCE [LARGE SCALE GENOMIC DNA]</scope>
    <source>
        <strain evidence="3 4">PJ7</strain>
    </source>
</reference>
<sequence>MKIATVTGALTFALSVVAAPSATTPTSKRGGKASCPVNAAQPDGGLGKSYVSTSLLVPISKNLPNYAFPATQWAQVTPKDICTVFNLDLPVAQTQGKVCNLVFDFPSWEQAPGKFVFLGQGTFKFTGYAIGVGAVAGQTTYNKQPAPGPSPPNPPPTMTPGHSYSCLQIVNSAPCGIPAEVPGSVTVSGSLCSPDTTFMFQQSKDGCPVGFFVVLTDA</sequence>
<protein>
    <recommendedName>
        <fullName evidence="2">Ubiquitin 3 binding protein But2 C-terminal domain-containing protein</fullName>
    </recommendedName>
</protein>
<feature type="signal peptide" evidence="1">
    <location>
        <begin position="1"/>
        <end position="18"/>
    </location>
</feature>
<keyword evidence="1" id="KW-0732">Signal</keyword>
<evidence type="ECO:0000313" key="3">
    <source>
        <dbReference type="EMBL" id="EXF73371.1"/>
    </source>
</evidence>